<dbReference type="PRINTS" id="PR00455">
    <property type="entry name" value="HTHTETR"/>
</dbReference>
<dbReference type="SUPFAM" id="SSF48498">
    <property type="entry name" value="Tetracyclin repressor-like, C-terminal domain"/>
    <property type="match status" value="1"/>
</dbReference>
<dbReference type="InterPro" id="IPR001647">
    <property type="entry name" value="HTH_TetR"/>
</dbReference>
<keyword evidence="3" id="KW-0804">Transcription</keyword>
<name>A0ABN2MJQ1_9PSEU</name>
<dbReference type="SUPFAM" id="SSF46689">
    <property type="entry name" value="Homeodomain-like"/>
    <property type="match status" value="1"/>
</dbReference>
<dbReference type="Gene3D" id="1.10.357.10">
    <property type="entry name" value="Tetracycline Repressor, domain 2"/>
    <property type="match status" value="1"/>
</dbReference>
<evidence type="ECO:0000256" key="2">
    <source>
        <dbReference type="ARBA" id="ARBA00023125"/>
    </source>
</evidence>
<evidence type="ECO:0000259" key="6">
    <source>
        <dbReference type="PROSITE" id="PS50977"/>
    </source>
</evidence>
<feature type="DNA-binding region" description="H-T-H motif" evidence="4">
    <location>
        <begin position="57"/>
        <end position="76"/>
    </location>
</feature>
<feature type="region of interest" description="Disordered" evidence="5">
    <location>
        <begin position="1"/>
        <end position="36"/>
    </location>
</feature>
<dbReference type="EMBL" id="BAAAQK010000001">
    <property type="protein sequence ID" value="GAA1827236.1"/>
    <property type="molecule type" value="Genomic_DNA"/>
</dbReference>
<protein>
    <recommendedName>
        <fullName evidence="6">HTH tetR-type domain-containing protein</fullName>
    </recommendedName>
</protein>
<dbReference type="Pfam" id="PF00440">
    <property type="entry name" value="TetR_N"/>
    <property type="match status" value="1"/>
</dbReference>
<dbReference type="InterPro" id="IPR036271">
    <property type="entry name" value="Tet_transcr_reg_TetR-rel_C_sf"/>
</dbReference>
<sequence>MSRSEKAAAGHLTVSGEISDDERKAPERRSPRARRTRASLVAGARTVFERDGFQSAKITDIAEAAGVAIGSFYTHFRSKEEIFLAVMDEVEEEMLHPHRDLSGSRAETLYDSILAANRRYLEAYRKNAALMAVLEEFATINEGFRAIRIRRAVAFSERNARTIERFQEKGVADAELDAYLAAHSLSGMVSRAAYQAFVLRTSTDEMEMLVRTLTRLWLNALGIGREDWADPV</sequence>
<feature type="compositionally biased region" description="Basic and acidic residues" evidence="5">
    <location>
        <begin position="21"/>
        <end position="30"/>
    </location>
</feature>
<feature type="domain" description="HTH tetR-type" evidence="6">
    <location>
        <begin position="34"/>
        <end position="94"/>
    </location>
</feature>
<evidence type="ECO:0000256" key="4">
    <source>
        <dbReference type="PROSITE-ProRule" id="PRU00335"/>
    </source>
</evidence>
<gene>
    <name evidence="7" type="ORF">GCM10009836_01130</name>
</gene>
<evidence type="ECO:0000256" key="3">
    <source>
        <dbReference type="ARBA" id="ARBA00023163"/>
    </source>
</evidence>
<keyword evidence="1" id="KW-0805">Transcription regulation</keyword>
<evidence type="ECO:0000256" key="5">
    <source>
        <dbReference type="SAM" id="MobiDB-lite"/>
    </source>
</evidence>
<keyword evidence="8" id="KW-1185">Reference proteome</keyword>
<dbReference type="Gene3D" id="1.10.10.60">
    <property type="entry name" value="Homeodomain-like"/>
    <property type="match status" value="1"/>
</dbReference>
<dbReference type="Proteomes" id="UP001500449">
    <property type="component" value="Unassembled WGS sequence"/>
</dbReference>
<evidence type="ECO:0000313" key="8">
    <source>
        <dbReference type="Proteomes" id="UP001500449"/>
    </source>
</evidence>
<organism evidence="7 8">
    <name type="scientific">Pseudonocardia ailaonensis</name>
    <dbReference type="NCBI Taxonomy" id="367279"/>
    <lineage>
        <taxon>Bacteria</taxon>
        <taxon>Bacillati</taxon>
        <taxon>Actinomycetota</taxon>
        <taxon>Actinomycetes</taxon>
        <taxon>Pseudonocardiales</taxon>
        <taxon>Pseudonocardiaceae</taxon>
        <taxon>Pseudonocardia</taxon>
    </lineage>
</organism>
<reference evidence="7 8" key="1">
    <citation type="journal article" date="2019" name="Int. J. Syst. Evol. Microbiol.">
        <title>The Global Catalogue of Microorganisms (GCM) 10K type strain sequencing project: providing services to taxonomists for standard genome sequencing and annotation.</title>
        <authorList>
            <consortium name="The Broad Institute Genomics Platform"/>
            <consortium name="The Broad Institute Genome Sequencing Center for Infectious Disease"/>
            <person name="Wu L."/>
            <person name="Ma J."/>
        </authorList>
    </citation>
    <scope>NUCLEOTIDE SEQUENCE [LARGE SCALE GENOMIC DNA]</scope>
    <source>
        <strain evidence="7 8">JCM 16009</strain>
    </source>
</reference>
<dbReference type="PANTHER" id="PTHR30055">
    <property type="entry name" value="HTH-TYPE TRANSCRIPTIONAL REGULATOR RUTR"/>
    <property type="match status" value="1"/>
</dbReference>
<evidence type="ECO:0000256" key="1">
    <source>
        <dbReference type="ARBA" id="ARBA00023015"/>
    </source>
</evidence>
<proteinExistence type="predicted"/>
<keyword evidence="2 4" id="KW-0238">DNA-binding</keyword>
<dbReference type="InterPro" id="IPR050109">
    <property type="entry name" value="HTH-type_TetR-like_transc_reg"/>
</dbReference>
<dbReference type="InterPro" id="IPR009057">
    <property type="entry name" value="Homeodomain-like_sf"/>
</dbReference>
<dbReference type="PANTHER" id="PTHR30055:SF234">
    <property type="entry name" value="HTH-TYPE TRANSCRIPTIONAL REGULATOR BETI"/>
    <property type="match status" value="1"/>
</dbReference>
<evidence type="ECO:0000313" key="7">
    <source>
        <dbReference type="EMBL" id="GAA1827236.1"/>
    </source>
</evidence>
<dbReference type="RefSeq" id="WP_344411489.1">
    <property type="nucleotide sequence ID" value="NZ_BAAAQK010000001.1"/>
</dbReference>
<comment type="caution">
    <text evidence="7">The sequence shown here is derived from an EMBL/GenBank/DDBJ whole genome shotgun (WGS) entry which is preliminary data.</text>
</comment>
<dbReference type="PROSITE" id="PS50977">
    <property type="entry name" value="HTH_TETR_2"/>
    <property type="match status" value="1"/>
</dbReference>
<accession>A0ABN2MJQ1</accession>